<evidence type="ECO:0000313" key="1">
    <source>
        <dbReference type="EMBL" id="EKM32801.1"/>
    </source>
</evidence>
<reference evidence="1 2" key="1">
    <citation type="submission" date="2012-10" db="EMBL/GenBank/DDBJ databases">
        <title>Genome sequence of Vibrio Cholerae HENC-02.</title>
        <authorList>
            <person name="Eppinger M."/>
            <person name="Hasan N.A."/>
            <person name="Sengamalay N."/>
            <person name="Hine E."/>
            <person name="Su Q."/>
            <person name="Daugherty S.C."/>
            <person name="Young S."/>
            <person name="Sadzewicz L."/>
            <person name="Tallon L."/>
            <person name="Cebula T.A."/>
            <person name="Ravel J."/>
            <person name="Colwell R.R."/>
        </authorList>
    </citation>
    <scope>NUCLEOTIDE SEQUENCE [LARGE SCALE GENOMIC DNA]</scope>
    <source>
        <strain evidence="1 2">HENC-02</strain>
    </source>
</reference>
<accession>A0A454D2E4</accession>
<dbReference type="EMBL" id="AJSR01000570">
    <property type="protein sequence ID" value="EKM32801.1"/>
    <property type="molecule type" value="Genomic_DNA"/>
</dbReference>
<dbReference type="AlphaFoldDB" id="A0A454D2E4"/>
<dbReference type="Proteomes" id="UP000008367">
    <property type="component" value="Unassembled WGS sequence"/>
</dbReference>
<evidence type="ECO:0000313" key="2">
    <source>
        <dbReference type="Proteomes" id="UP000008367"/>
    </source>
</evidence>
<name>A0A454D2E4_VIBHA</name>
<sequence length="21" mass="2471">MIDIALLYKPQTQCLLTQYQS</sequence>
<comment type="caution">
    <text evidence="1">The sequence shown here is derived from an EMBL/GenBank/DDBJ whole genome shotgun (WGS) entry which is preliminary data.</text>
</comment>
<feature type="non-terminal residue" evidence="1">
    <location>
        <position position="21"/>
    </location>
</feature>
<organism evidence="1 2">
    <name type="scientific">Vibrio harveyi</name>
    <name type="common">Beneckea harveyi</name>
    <dbReference type="NCBI Taxonomy" id="669"/>
    <lineage>
        <taxon>Bacteria</taxon>
        <taxon>Pseudomonadati</taxon>
        <taxon>Pseudomonadota</taxon>
        <taxon>Gammaproteobacteria</taxon>
        <taxon>Vibrionales</taxon>
        <taxon>Vibrionaceae</taxon>
        <taxon>Vibrio</taxon>
    </lineage>
</organism>
<protein>
    <submittedName>
        <fullName evidence="1">Uncharacterized protein</fullName>
    </submittedName>
</protein>
<proteinExistence type="predicted"/>
<gene>
    <name evidence="1" type="ORF">VCHENC02_1675A</name>
</gene>